<dbReference type="Pfam" id="PF08837">
    <property type="entry name" value="DUF1810"/>
    <property type="match status" value="1"/>
</dbReference>
<dbReference type="EMBL" id="MNPW01000012">
    <property type="protein sequence ID" value="ONH51136.1"/>
    <property type="molecule type" value="Genomic_DNA"/>
</dbReference>
<proteinExistence type="predicted"/>
<dbReference type="Proteomes" id="UP000189295">
    <property type="component" value="Unassembled WGS sequence"/>
</dbReference>
<dbReference type="InterPro" id="IPR036287">
    <property type="entry name" value="Rv1873-like_sf"/>
</dbReference>
<evidence type="ECO:0000313" key="2">
    <source>
        <dbReference type="Proteomes" id="UP000189295"/>
    </source>
</evidence>
<reference evidence="1 2" key="1">
    <citation type="submission" date="2016-10" db="EMBL/GenBank/DDBJ databases">
        <title>Pseudomonas lactis sp. nov. and Pseudomonas paralactis sp. nov., isolated from bovine raw milk.</title>
        <authorList>
            <person name="Von Neubeck M."/>
            <person name="Huptas C."/>
            <person name="Glueck C."/>
            <person name="Krewinkel M."/>
            <person name="Stoeckel M."/>
            <person name="Stressler T."/>
            <person name="Fischer L."/>
            <person name="Hinrichs J."/>
            <person name="Scherer S."/>
            <person name="Wenning M."/>
        </authorList>
    </citation>
    <scope>NUCLEOTIDE SEQUENCE [LARGE SCALE GENOMIC DNA]</scope>
    <source>
        <strain evidence="1 2">DSM 17516</strain>
    </source>
</reference>
<dbReference type="Gene3D" id="1.25.40.380">
    <property type="entry name" value="Protein of unknown function DUF1810"/>
    <property type="match status" value="1"/>
</dbReference>
<accession>A0A1V2K212</accession>
<sequence length="142" mass="16126">MQDRFNLSRFVEAQRPVFSRVMDELHAGRKTSHWMWFIFPQVQGLGRSETAQRFAISGVAEARAYLEHEVLGPRLESCVNAVLQHRGTSASQLFGAPDDLKFRSCLTLFMSVQNESSVYQTALDQFFDGEPDRKTLLLLEAG</sequence>
<organism evidence="1 2">
    <name type="scientific">Pseudomonas cedrina subsp. cedrina</name>
    <dbReference type="NCBI Taxonomy" id="76762"/>
    <lineage>
        <taxon>Bacteria</taxon>
        <taxon>Pseudomonadati</taxon>
        <taxon>Pseudomonadota</taxon>
        <taxon>Gammaproteobacteria</taxon>
        <taxon>Pseudomonadales</taxon>
        <taxon>Pseudomonadaceae</taxon>
        <taxon>Pseudomonas</taxon>
    </lineage>
</organism>
<dbReference type="SUPFAM" id="SSF140736">
    <property type="entry name" value="Rv1873-like"/>
    <property type="match status" value="1"/>
</dbReference>
<dbReference type="InterPro" id="IPR014937">
    <property type="entry name" value="DUF1810"/>
</dbReference>
<evidence type="ECO:0000313" key="1">
    <source>
        <dbReference type="EMBL" id="ONH51136.1"/>
    </source>
</evidence>
<dbReference type="AlphaFoldDB" id="A0A1V2K212"/>
<gene>
    <name evidence="1" type="ORF">BLL36_22450</name>
</gene>
<dbReference type="RefSeq" id="WP_076953843.1">
    <property type="nucleotide sequence ID" value="NZ_MNPW01000012.1"/>
</dbReference>
<protein>
    <submittedName>
        <fullName evidence="1">Calpastatin</fullName>
    </submittedName>
</protein>
<comment type="caution">
    <text evidence="1">The sequence shown here is derived from an EMBL/GenBank/DDBJ whole genome shotgun (WGS) entry which is preliminary data.</text>
</comment>
<name>A0A1V2K212_PSECE</name>
<dbReference type="OrthoDB" id="9801870at2"/>
<dbReference type="PIRSF" id="PIRSF008546">
    <property type="entry name" value="UCP008546"/>
    <property type="match status" value="1"/>
</dbReference>